<dbReference type="InterPro" id="IPR008984">
    <property type="entry name" value="SMAD_FHA_dom_sf"/>
</dbReference>
<dbReference type="SUPFAM" id="SSF49879">
    <property type="entry name" value="SMAD/FHA domain"/>
    <property type="match status" value="1"/>
</dbReference>
<dbReference type="Pfam" id="PF00069">
    <property type="entry name" value="Pkinase"/>
    <property type="match status" value="1"/>
</dbReference>
<dbReference type="InterPro" id="IPR000719">
    <property type="entry name" value="Prot_kinase_dom"/>
</dbReference>
<feature type="binding site" evidence="4">
    <location>
        <position position="187"/>
    </location>
    <ligand>
        <name>ATP</name>
        <dbReference type="ChEBI" id="CHEBI:30616"/>
    </ligand>
</feature>
<evidence type="ECO:0000313" key="8">
    <source>
        <dbReference type="EMBL" id="KAF2868529.1"/>
    </source>
</evidence>
<evidence type="ECO:0000259" key="7">
    <source>
        <dbReference type="PROSITE" id="PS50011"/>
    </source>
</evidence>
<organism evidence="8 9">
    <name type="scientific">Massariosphaeria phaeospora</name>
    <dbReference type="NCBI Taxonomy" id="100035"/>
    <lineage>
        <taxon>Eukaryota</taxon>
        <taxon>Fungi</taxon>
        <taxon>Dikarya</taxon>
        <taxon>Ascomycota</taxon>
        <taxon>Pezizomycotina</taxon>
        <taxon>Dothideomycetes</taxon>
        <taxon>Pleosporomycetidae</taxon>
        <taxon>Pleosporales</taxon>
        <taxon>Pleosporales incertae sedis</taxon>
        <taxon>Massariosphaeria</taxon>
    </lineage>
</organism>
<evidence type="ECO:0000256" key="2">
    <source>
        <dbReference type="ARBA" id="ARBA00022741"/>
    </source>
</evidence>
<dbReference type="PROSITE" id="PS00107">
    <property type="entry name" value="PROTEIN_KINASE_ATP"/>
    <property type="match status" value="1"/>
</dbReference>
<dbReference type="PROSITE" id="PS50006">
    <property type="entry name" value="FHA_DOMAIN"/>
    <property type="match status" value="1"/>
</dbReference>
<dbReference type="SUPFAM" id="SSF56112">
    <property type="entry name" value="Protein kinase-like (PK-like)"/>
    <property type="match status" value="1"/>
</dbReference>
<dbReference type="Gene3D" id="3.30.200.20">
    <property type="entry name" value="Phosphorylase Kinase, domain 1"/>
    <property type="match status" value="1"/>
</dbReference>
<dbReference type="PROSITE" id="PS00108">
    <property type="entry name" value="PROTEIN_KINASE_ST"/>
    <property type="match status" value="1"/>
</dbReference>
<comment type="similarity">
    <text evidence="1">Belongs to the protein kinase superfamily. CAMK Ser/Thr protein kinase family. CHEK2 subfamily.</text>
</comment>
<dbReference type="GO" id="GO:0005524">
    <property type="term" value="F:ATP binding"/>
    <property type="evidence" value="ECO:0007669"/>
    <property type="project" value="UniProtKB-UniRule"/>
</dbReference>
<evidence type="ECO:0000313" key="9">
    <source>
        <dbReference type="Proteomes" id="UP000481861"/>
    </source>
</evidence>
<dbReference type="InterPro" id="IPR000253">
    <property type="entry name" value="FHA_dom"/>
</dbReference>
<dbReference type="OrthoDB" id="74764at2759"/>
<proteinExistence type="inferred from homology"/>
<dbReference type="SMART" id="SM00220">
    <property type="entry name" value="S_TKc"/>
    <property type="match status" value="1"/>
</dbReference>
<keyword evidence="2 4" id="KW-0547">Nucleotide-binding</keyword>
<reference evidence="8 9" key="1">
    <citation type="submission" date="2020-01" db="EMBL/GenBank/DDBJ databases">
        <authorList>
            <consortium name="DOE Joint Genome Institute"/>
            <person name="Haridas S."/>
            <person name="Albert R."/>
            <person name="Binder M."/>
            <person name="Bloem J."/>
            <person name="Labutti K."/>
            <person name="Salamov A."/>
            <person name="Andreopoulos B."/>
            <person name="Baker S.E."/>
            <person name="Barry K."/>
            <person name="Bills G."/>
            <person name="Bluhm B.H."/>
            <person name="Cannon C."/>
            <person name="Castanera R."/>
            <person name="Culley D.E."/>
            <person name="Daum C."/>
            <person name="Ezra D."/>
            <person name="Gonzalez J.B."/>
            <person name="Henrissat B."/>
            <person name="Kuo A."/>
            <person name="Liang C."/>
            <person name="Lipzen A."/>
            <person name="Lutzoni F."/>
            <person name="Magnuson J."/>
            <person name="Mondo S."/>
            <person name="Nolan M."/>
            <person name="Ohm R."/>
            <person name="Pangilinan J."/>
            <person name="Park H.-J.H."/>
            <person name="Ramirez L."/>
            <person name="Alfaro M."/>
            <person name="Sun H."/>
            <person name="Tritt A."/>
            <person name="Yoshinaga Y."/>
            <person name="Zwiers L.-H.L."/>
            <person name="Turgeon B.G."/>
            <person name="Goodwin S.B."/>
            <person name="Spatafora J.W."/>
            <person name="Crous P.W."/>
            <person name="Grigoriev I.V."/>
        </authorList>
    </citation>
    <scope>NUCLEOTIDE SEQUENCE [LARGE SCALE GENOMIC DNA]</scope>
    <source>
        <strain evidence="8 9">CBS 611.86</strain>
    </source>
</reference>
<keyword evidence="8" id="KW-0418">Kinase</keyword>
<accession>A0A7C8I1R1</accession>
<evidence type="ECO:0000256" key="1">
    <source>
        <dbReference type="ARBA" id="ARBA00005575"/>
    </source>
</evidence>
<keyword evidence="9" id="KW-1185">Reference proteome</keyword>
<dbReference type="InterPro" id="IPR011009">
    <property type="entry name" value="Kinase-like_dom_sf"/>
</dbReference>
<dbReference type="InterPro" id="IPR017441">
    <property type="entry name" value="Protein_kinase_ATP_BS"/>
</dbReference>
<dbReference type="AlphaFoldDB" id="A0A7C8I1R1"/>
<feature type="region of interest" description="Disordered" evidence="5">
    <location>
        <begin position="564"/>
        <end position="599"/>
    </location>
</feature>
<evidence type="ECO:0000259" key="6">
    <source>
        <dbReference type="PROSITE" id="PS50006"/>
    </source>
</evidence>
<dbReference type="GO" id="GO:0004672">
    <property type="term" value="F:protein kinase activity"/>
    <property type="evidence" value="ECO:0007669"/>
    <property type="project" value="InterPro"/>
</dbReference>
<gene>
    <name evidence="8" type="ORF">BDV95DRAFT_580027</name>
</gene>
<name>A0A7C8I1R1_9PLEO</name>
<protein>
    <submittedName>
        <fullName evidence="8">Kinase-like domain-containing protein</fullName>
    </submittedName>
</protein>
<feature type="compositionally biased region" description="Basic residues" evidence="5">
    <location>
        <begin position="681"/>
        <end position="690"/>
    </location>
</feature>
<evidence type="ECO:0000256" key="4">
    <source>
        <dbReference type="PROSITE-ProRule" id="PRU10141"/>
    </source>
</evidence>
<dbReference type="Proteomes" id="UP000481861">
    <property type="component" value="Unassembled WGS sequence"/>
</dbReference>
<evidence type="ECO:0000256" key="3">
    <source>
        <dbReference type="ARBA" id="ARBA00022840"/>
    </source>
</evidence>
<dbReference type="InterPro" id="IPR008271">
    <property type="entry name" value="Ser/Thr_kinase_AS"/>
</dbReference>
<dbReference type="PANTHER" id="PTHR24347">
    <property type="entry name" value="SERINE/THREONINE-PROTEIN KINASE"/>
    <property type="match status" value="1"/>
</dbReference>
<evidence type="ECO:0000256" key="5">
    <source>
        <dbReference type="SAM" id="MobiDB-lite"/>
    </source>
</evidence>
<dbReference type="Gene3D" id="2.60.200.20">
    <property type="match status" value="1"/>
</dbReference>
<sequence>MEGKPVAYFEVRLAGGDVNETQETIQIAGNEQFYLGRNSTLCRHHWLDPTISNKHLRIHCVLYEQDPVAGIPPFVYATDLSINGTHLKKSNAASADSQDYGILMGRRHGAFLLDHGDELRLSDFVTLVYNSREKIEQKEASITPLQLKETTLFGSRYLVTERVLGVGGYGKVMVGVHQATKRQLACKVIDVAHLSLLLSQSTVRLSTGEHRTAKKKRWPSRLAKYFREFDIPKDLDHPNIIAIEKVFWSTSTIYIFQELVTGGDLFSYIEYKGGKLRDIEAAVVVRQILKGIEYLHRNDIVHRDLKPDNILMTSLDDGARVVITDFGNARFLPKPQSLGNHPESLKHRMFSMAGTLEFTAPEIHKVNPTMPQEQGYSKSVDMWSIGSITAALLTGDVIFTDRGHPSYEANPKGVILSLARKCDLSRLDDEYDLAWAVVGSRPKDFIKRLLVLREENRLTATEALAHSWFSNECHAAEFEALYSRAVRDWQPRRKVFQLVEQIMDRSTAGALNDIISQDAVSRVFTPSQKTTASQGNYETPRHLAAGWRRNSPLLAITEEHEGASFDGPASLMQQSVRRSSTRQDAIGNSMDKLRLEPENQDMYEMDESDYEYYGLDQDPELDQDAQLSREATADHDAQARTPPQADTDSIVYETPVRTARKHFRSPVREIPSYASLVGEQKRRKISKEAR</sequence>
<feature type="domain" description="Protein kinase" evidence="7">
    <location>
        <begin position="158"/>
        <end position="469"/>
    </location>
</feature>
<comment type="caution">
    <text evidence="8">The sequence shown here is derived from an EMBL/GenBank/DDBJ whole genome shotgun (WGS) entry which is preliminary data.</text>
</comment>
<dbReference type="Gene3D" id="1.10.510.10">
    <property type="entry name" value="Transferase(Phosphotransferase) domain 1"/>
    <property type="match status" value="1"/>
</dbReference>
<keyword evidence="8" id="KW-0808">Transferase</keyword>
<keyword evidence="3 4" id="KW-0067">ATP-binding</keyword>
<feature type="domain" description="FHA" evidence="6">
    <location>
        <begin position="33"/>
        <end position="92"/>
    </location>
</feature>
<dbReference type="EMBL" id="JAADJZ010000019">
    <property type="protein sequence ID" value="KAF2868529.1"/>
    <property type="molecule type" value="Genomic_DNA"/>
</dbReference>
<dbReference type="PROSITE" id="PS50011">
    <property type="entry name" value="PROTEIN_KINASE_DOM"/>
    <property type="match status" value="1"/>
</dbReference>
<feature type="region of interest" description="Disordered" evidence="5">
    <location>
        <begin position="627"/>
        <end position="690"/>
    </location>
</feature>